<gene>
    <name evidence="6" type="ORF">DMAD_06113</name>
</gene>
<evidence type="ECO:0000256" key="1">
    <source>
        <dbReference type="ARBA" id="ARBA00004141"/>
    </source>
</evidence>
<dbReference type="SUPFAM" id="SSF48652">
    <property type="entry name" value="Tetraspanin"/>
    <property type="match status" value="1"/>
</dbReference>
<evidence type="ECO:0008006" key="8">
    <source>
        <dbReference type="Google" id="ProtNLM"/>
    </source>
</evidence>
<evidence type="ECO:0000256" key="5">
    <source>
        <dbReference type="SAM" id="Phobius"/>
    </source>
</evidence>
<dbReference type="CDD" id="cd03127">
    <property type="entry name" value="tetraspanin_LEL"/>
    <property type="match status" value="1"/>
</dbReference>
<feature type="transmembrane region" description="Helical" evidence="5">
    <location>
        <begin position="109"/>
        <end position="130"/>
    </location>
</feature>
<dbReference type="Proteomes" id="UP001500889">
    <property type="component" value="Chromosome J"/>
</dbReference>
<keyword evidence="7" id="KW-1185">Reference proteome</keyword>
<dbReference type="InterPro" id="IPR008952">
    <property type="entry name" value="Tetraspanin_EC2_sf"/>
</dbReference>
<feature type="transmembrane region" description="Helical" evidence="5">
    <location>
        <begin position="206"/>
        <end position="225"/>
    </location>
</feature>
<dbReference type="EMBL" id="AP029265">
    <property type="protein sequence ID" value="BFF97761.1"/>
    <property type="molecule type" value="Genomic_DNA"/>
</dbReference>
<evidence type="ECO:0000256" key="3">
    <source>
        <dbReference type="ARBA" id="ARBA00022989"/>
    </source>
</evidence>
<feature type="transmembrane region" description="Helical" evidence="5">
    <location>
        <begin position="36"/>
        <end position="56"/>
    </location>
</feature>
<feature type="transmembrane region" description="Helical" evidence="5">
    <location>
        <begin position="76"/>
        <end position="102"/>
    </location>
</feature>
<keyword evidence="4 5" id="KW-0472">Membrane</keyword>
<dbReference type="AlphaFoldDB" id="A0AAU9FQK7"/>
<reference evidence="6 7" key="1">
    <citation type="submission" date="2024-02" db="EMBL/GenBank/DDBJ databases">
        <title>A chromosome-level genome assembly of Drosophila madeirensis, a fruit fly species endemic to Madeira island.</title>
        <authorList>
            <person name="Tomihara K."/>
            <person name="Llopart A."/>
            <person name="Yamamoto D."/>
        </authorList>
    </citation>
    <scope>NUCLEOTIDE SEQUENCE [LARGE SCALE GENOMIC DNA]</scope>
    <source>
        <strain evidence="6 7">RF1</strain>
    </source>
</reference>
<dbReference type="InterPro" id="IPR018499">
    <property type="entry name" value="Tetraspanin/Peripherin"/>
</dbReference>
<dbReference type="Gene3D" id="1.10.1450.10">
    <property type="entry name" value="Tetraspanin"/>
    <property type="match status" value="1"/>
</dbReference>
<organism evidence="6 7">
    <name type="scientific">Drosophila madeirensis</name>
    <name type="common">Fruit fly</name>
    <dbReference type="NCBI Taxonomy" id="30013"/>
    <lineage>
        <taxon>Eukaryota</taxon>
        <taxon>Metazoa</taxon>
        <taxon>Ecdysozoa</taxon>
        <taxon>Arthropoda</taxon>
        <taxon>Hexapoda</taxon>
        <taxon>Insecta</taxon>
        <taxon>Pterygota</taxon>
        <taxon>Neoptera</taxon>
        <taxon>Endopterygota</taxon>
        <taxon>Diptera</taxon>
        <taxon>Brachycera</taxon>
        <taxon>Muscomorpha</taxon>
        <taxon>Ephydroidea</taxon>
        <taxon>Drosophilidae</taxon>
        <taxon>Drosophila</taxon>
        <taxon>Sophophora</taxon>
    </lineage>
</organism>
<evidence type="ECO:0000313" key="7">
    <source>
        <dbReference type="Proteomes" id="UP001500889"/>
    </source>
</evidence>
<protein>
    <recommendedName>
        <fullName evidence="8">Tetraspanin</fullName>
    </recommendedName>
</protein>
<comment type="subcellular location">
    <subcellularLocation>
        <location evidence="1">Membrane</location>
        <topology evidence="1">Multi-pass membrane protein</topology>
    </subcellularLocation>
</comment>
<dbReference type="Pfam" id="PF00335">
    <property type="entry name" value="Tetraspanin"/>
    <property type="match status" value="1"/>
</dbReference>
<name>A0AAU9FQK7_DROMD</name>
<keyword evidence="2 5" id="KW-0812">Transmembrane</keyword>
<evidence type="ECO:0000256" key="4">
    <source>
        <dbReference type="ARBA" id="ARBA00023136"/>
    </source>
</evidence>
<accession>A0AAU9FQK7</accession>
<proteinExistence type="predicted"/>
<evidence type="ECO:0000256" key="2">
    <source>
        <dbReference type="ARBA" id="ARBA00022692"/>
    </source>
</evidence>
<evidence type="ECO:0000313" key="6">
    <source>
        <dbReference type="EMBL" id="BFF97761.1"/>
    </source>
</evidence>
<keyword evidence="3 5" id="KW-1133">Transmembrane helix</keyword>
<dbReference type="GO" id="GO:0016020">
    <property type="term" value="C:membrane"/>
    <property type="evidence" value="ECO:0007669"/>
    <property type="project" value="UniProtKB-SubCell"/>
</dbReference>
<sequence length="252" mass="28771">MSCFGQAKKTPTMASPEVSRVEIAVPRIRRHRSCTIAICQWFIYSLVSACLALNVSDMFIYAKTISKVSGCGRCIFLHYQIILMVVVVLVMFLLCVVAVVVLKQSIHGLRIFVMLLFLATWLQMMMIVLLTHEYPLIHDIEILWKRHKSLDYYERNFECCGLTGPNDYVFNSDQVPGSCFKDNSMLTRDLYKSGCATKKSQPSDLAITELVTILCQYLLIVVLLCHKKYLKRNLVPVRSLRTLNAARLHLPS</sequence>